<proteinExistence type="predicted"/>
<organism evidence="1 2">
    <name type="scientific">Paractinoplanes hotanensis</name>
    <dbReference type="NCBI Taxonomy" id="2906497"/>
    <lineage>
        <taxon>Bacteria</taxon>
        <taxon>Bacillati</taxon>
        <taxon>Actinomycetota</taxon>
        <taxon>Actinomycetes</taxon>
        <taxon>Micromonosporales</taxon>
        <taxon>Micromonosporaceae</taxon>
        <taxon>Paractinoplanes</taxon>
    </lineage>
</organism>
<gene>
    <name evidence="1" type="ORF">LXN57_26095</name>
</gene>
<sequence length="94" mass="9948">MADNLLPACPRVRIVVERADAPRCGIKVGDAVDVDGPGLSTGGKPFCPLALMGVLPVLGMRQNPIPADDWLVRKPYLCCPDASEGVVLRLEALP</sequence>
<evidence type="ECO:0000313" key="2">
    <source>
        <dbReference type="Proteomes" id="UP001523216"/>
    </source>
</evidence>
<accession>A0ABT0Y4T8</accession>
<protein>
    <submittedName>
        <fullName evidence="1">TIGR04076 family protein</fullName>
    </submittedName>
</protein>
<keyword evidence="2" id="KW-1185">Reference proteome</keyword>
<dbReference type="EMBL" id="JAMQOL010000037">
    <property type="protein sequence ID" value="MCM4081052.1"/>
    <property type="molecule type" value="Genomic_DNA"/>
</dbReference>
<dbReference type="NCBIfam" id="TIGR04076">
    <property type="entry name" value="TIGR04076 family protein"/>
    <property type="match status" value="1"/>
</dbReference>
<dbReference type="InterPro" id="IPR023811">
    <property type="entry name" value="CHP04076"/>
</dbReference>
<reference evidence="1 2" key="1">
    <citation type="submission" date="2022-06" db="EMBL/GenBank/DDBJ databases">
        <title>Actinoplanes abujensis sp. nov., isolated from Nigerian arid soil.</title>
        <authorList>
            <person name="Ding P."/>
        </authorList>
    </citation>
    <scope>NUCLEOTIDE SEQUENCE [LARGE SCALE GENOMIC DNA]</scope>
    <source>
        <strain evidence="2">TRM88002</strain>
    </source>
</reference>
<dbReference type="RefSeq" id="WP_251800847.1">
    <property type="nucleotide sequence ID" value="NZ_JAMQOL010000037.1"/>
</dbReference>
<dbReference type="Proteomes" id="UP001523216">
    <property type="component" value="Unassembled WGS sequence"/>
</dbReference>
<name>A0ABT0Y4T8_9ACTN</name>
<comment type="caution">
    <text evidence="1">The sequence shown here is derived from an EMBL/GenBank/DDBJ whole genome shotgun (WGS) entry which is preliminary data.</text>
</comment>
<evidence type="ECO:0000313" key="1">
    <source>
        <dbReference type="EMBL" id="MCM4081052.1"/>
    </source>
</evidence>